<organism evidence="3 4">
    <name type="scientific">Rehaibacterium terrae</name>
    <dbReference type="NCBI Taxonomy" id="1341696"/>
    <lineage>
        <taxon>Bacteria</taxon>
        <taxon>Pseudomonadati</taxon>
        <taxon>Pseudomonadota</taxon>
        <taxon>Gammaproteobacteria</taxon>
        <taxon>Lysobacterales</taxon>
        <taxon>Lysobacteraceae</taxon>
        <taxon>Rehaibacterium</taxon>
    </lineage>
</organism>
<evidence type="ECO:0000256" key="1">
    <source>
        <dbReference type="SAM" id="Coils"/>
    </source>
</evidence>
<protein>
    <submittedName>
        <fullName evidence="3">Murein DD-endopeptidase MepM/ murein hydrolase activator NlpD</fullName>
    </submittedName>
</protein>
<dbReference type="CDD" id="cd12797">
    <property type="entry name" value="M23_peptidase"/>
    <property type="match status" value="1"/>
</dbReference>
<sequence>MNVIIVAKFLKSPKKFSLQDPRTLALLGAALGLLLTLGFLAGFALRGANGAALAEVKRLQQQVAAQKIELDEARDSAQREINAMAARLGELQAQATRLNALGERLTRLGKLDDGEFSFHDLPGIGGAEASEPIVDASLTARLDSVAAELDLASNQLVLLEALLIDRDLDASLMPSGLPVRSGYASSHFGNRLDPFTGFSQFHRGIDFNGPAGADVLAVADGVVIFSGRDGNYGNLVDIDHGNGYMTRYAHNSRNLVQVGERVRAGQVIAKMGRTGRATGNHVHFEVWQNGRPVNPRQYLNRARG</sequence>
<evidence type="ECO:0000313" key="4">
    <source>
        <dbReference type="Proteomes" id="UP000519004"/>
    </source>
</evidence>
<evidence type="ECO:0000313" key="3">
    <source>
        <dbReference type="EMBL" id="MBB5014557.1"/>
    </source>
</evidence>
<reference evidence="3 4" key="1">
    <citation type="submission" date="2020-08" db="EMBL/GenBank/DDBJ databases">
        <title>Genomic Encyclopedia of Type Strains, Phase IV (KMG-IV): sequencing the most valuable type-strain genomes for metagenomic binning, comparative biology and taxonomic classification.</title>
        <authorList>
            <person name="Goeker M."/>
        </authorList>
    </citation>
    <scope>NUCLEOTIDE SEQUENCE [LARGE SCALE GENOMIC DNA]</scope>
    <source>
        <strain evidence="3 4">DSM 25897</strain>
    </source>
</reference>
<evidence type="ECO:0000259" key="2">
    <source>
        <dbReference type="Pfam" id="PF01551"/>
    </source>
</evidence>
<dbReference type="Proteomes" id="UP000519004">
    <property type="component" value="Unassembled WGS sequence"/>
</dbReference>
<gene>
    <name evidence="3" type="ORF">HNQ58_000431</name>
</gene>
<dbReference type="PANTHER" id="PTHR21666:SF291">
    <property type="entry name" value="STAGE II SPORULATION PROTEIN Q"/>
    <property type="match status" value="1"/>
</dbReference>
<dbReference type="InterPro" id="IPR011055">
    <property type="entry name" value="Dup_hybrid_motif"/>
</dbReference>
<proteinExistence type="predicted"/>
<dbReference type="PANTHER" id="PTHR21666">
    <property type="entry name" value="PEPTIDASE-RELATED"/>
    <property type="match status" value="1"/>
</dbReference>
<keyword evidence="3" id="KW-0378">Hydrolase</keyword>
<dbReference type="Pfam" id="PF01551">
    <property type="entry name" value="Peptidase_M23"/>
    <property type="match status" value="1"/>
</dbReference>
<dbReference type="SUPFAM" id="SSF51261">
    <property type="entry name" value="Duplicated hybrid motif"/>
    <property type="match status" value="1"/>
</dbReference>
<name>A0A7W7XYF1_9GAMM</name>
<accession>A0A7W7XYF1</accession>
<dbReference type="Gene3D" id="2.70.70.10">
    <property type="entry name" value="Glucose Permease (Domain IIA)"/>
    <property type="match status" value="1"/>
</dbReference>
<dbReference type="EMBL" id="JACHHX010000002">
    <property type="protein sequence ID" value="MBB5014557.1"/>
    <property type="molecule type" value="Genomic_DNA"/>
</dbReference>
<dbReference type="RefSeq" id="WP_183947133.1">
    <property type="nucleotide sequence ID" value="NZ_JACHHX010000002.1"/>
</dbReference>
<dbReference type="FunFam" id="2.70.70.10:FF:000006">
    <property type="entry name" value="M23 family peptidase"/>
    <property type="match status" value="1"/>
</dbReference>
<keyword evidence="1" id="KW-0175">Coiled coil</keyword>
<comment type="caution">
    <text evidence="3">The sequence shown here is derived from an EMBL/GenBank/DDBJ whole genome shotgun (WGS) entry which is preliminary data.</text>
</comment>
<feature type="coiled-coil region" evidence="1">
    <location>
        <begin position="49"/>
        <end position="94"/>
    </location>
</feature>
<dbReference type="AlphaFoldDB" id="A0A7W7XYF1"/>
<feature type="domain" description="M23ase beta-sheet core" evidence="2">
    <location>
        <begin position="200"/>
        <end position="295"/>
    </location>
</feature>
<dbReference type="GO" id="GO:0004222">
    <property type="term" value="F:metalloendopeptidase activity"/>
    <property type="evidence" value="ECO:0007669"/>
    <property type="project" value="TreeGrafter"/>
</dbReference>
<dbReference type="InterPro" id="IPR050570">
    <property type="entry name" value="Cell_wall_metabolism_enzyme"/>
</dbReference>
<dbReference type="InterPro" id="IPR016047">
    <property type="entry name" value="M23ase_b-sheet_dom"/>
</dbReference>
<keyword evidence="4" id="KW-1185">Reference proteome</keyword>